<proteinExistence type="inferred from homology"/>
<dbReference type="InterPro" id="IPR006120">
    <property type="entry name" value="Resolvase_HTH_dom"/>
</dbReference>
<dbReference type="Pfam" id="PF00239">
    <property type="entry name" value="Resolvase"/>
    <property type="match status" value="1"/>
</dbReference>
<dbReference type="GO" id="GO:0000150">
    <property type="term" value="F:DNA strand exchange activity"/>
    <property type="evidence" value="ECO:0007669"/>
    <property type="project" value="UniProtKB-KW"/>
</dbReference>
<dbReference type="SUPFAM" id="SSF46689">
    <property type="entry name" value="Homeodomain-like"/>
    <property type="match status" value="1"/>
</dbReference>
<dbReference type="RefSeq" id="WP_186770677.1">
    <property type="nucleotide sequence ID" value="NZ_JACOMF010000010.1"/>
</dbReference>
<dbReference type="Pfam" id="PF02796">
    <property type="entry name" value="HTH_7"/>
    <property type="match status" value="1"/>
</dbReference>
<name>A0A9X0QXS8_9PROT</name>
<keyword evidence="2" id="KW-0229">DNA integration</keyword>
<dbReference type="AlphaFoldDB" id="A0A9X0QXS8"/>
<evidence type="ECO:0000313" key="8">
    <source>
        <dbReference type="Proteomes" id="UP000600101"/>
    </source>
</evidence>
<keyword evidence="8" id="KW-1185">Reference proteome</keyword>
<keyword evidence="3" id="KW-0230">DNA invertase</keyword>
<evidence type="ECO:0000256" key="4">
    <source>
        <dbReference type="ARBA" id="ARBA00023125"/>
    </source>
</evidence>
<evidence type="ECO:0000259" key="6">
    <source>
        <dbReference type="PROSITE" id="PS51736"/>
    </source>
</evidence>
<dbReference type="InterPro" id="IPR006119">
    <property type="entry name" value="Resolv_N"/>
</dbReference>
<sequence>MLLGYARVSDSSQNHDLQMDALRAAGCERIWVETASGARADRTELARLLEQARPGDTIACWRLDRIGRSLRHLTEMAEQLERRGIALRSLTESIDTSTPSGRFLFNILGALGQMEREIIVERTKAGLRASRLRGRVGGRPRALDQTKLTIAQTLMVNGNLSMAEIARQVGCAPSTLYRSLPGGRRGSTMMAATIPDGGGTVREMAATA</sequence>
<accession>A0A9X0QXS8</accession>
<dbReference type="Gene3D" id="3.40.50.1390">
    <property type="entry name" value="Resolvase, N-terminal catalytic domain"/>
    <property type="match status" value="1"/>
</dbReference>
<feature type="domain" description="Resolvase/invertase-type recombinase catalytic" evidence="6">
    <location>
        <begin position="1"/>
        <end position="134"/>
    </location>
</feature>
<dbReference type="GO" id="GO:0015074">
    <property type="term" value="P:DNA integration"/>
    <property type="evidence" value="ECO:0007669"/>
    <property type="project" value="UniProtKB-KW"/>
</dbReference>
<dbReference type="CDD" id="cd03768">
    <property type="entry name" value="SR_ResInv"/>
    <property type="match status" value="1"/>
</dbReference>
<comment type="similarity">
    <text evidence="1">Belongs to the site-specific recombinase resolvase family.</text>
</comment>
<dbReference type="InterPro" id="IPR036162">
    <property type="entry name" value="Resolvase-like_N_sf"/>
</dbReference>
<dbReference type="InterPro" id="IPR009057">
    <property type="entry name" value="Homeodomain-like_sf"/>
</dbReference>
<evidence type="ECO:0000256" key="5">
    <source>
        <dbReference type="ARBA" id="ARBA00023172"/>
    </source>
</evidence>
<reference evidence="7" key="1">
    <citation type="submission" date="2020-08" db="EMBL/GenBank/DDBJ databases">
        <authorList>
            <person name="Hu Y."/>
            <person name="Nguyen S.V."/>
            <person name="Li F."/>
            <person name="Fanning S."/>
        </authorList>
    </citation>
    <scope>NUCLEOTIDE SEQUENCE</scope>
    <source>
        <strain evidence="7">SYSU D8009</strain>
    </source>
</reference>
<keyword evidence="5" id="KW-0233">DNA recombination</keyword>
<gene>
    <name evidence="7" type="ORF">H7965_11285</name>
</gene>
<dbReference type="Gene3D" id="1.10.10.60">
    <property type="entry name" value="Homeodomain-like"/>
    <property type="match status" value="1"/>
</dbReference>
<evidence type="ECO:0000256" key="3">
    <source>
        <dbReference type="ARBA" id="ARBA00023100"/>
    </source>
</evidence>
<evidence type="ECO:0000256" key="2">
    <source>
        <dbReference type="ARBA" id="ARBA00022908"/>
    </source>
</evidence>
<evidence type="ECO:0000313" key="7">
    <source>
        <dbReference type="EMBL" id="MBC4015906.1"/>
    </source>
</evidence>
<comment type="caution">
    <text evidence="7">The sequence shown here is derived from an EMBL/GenBank/DDBJ whole genome shotgun (WGS) entry which is preliminary data.</text>
</comment>
<keyword evidence="4" id="KW-0238">DNA-binding</keyword>
<dbReference type="InterPro" id="IPR050639">
    <property type="entry name" value="SSR_resolvase"/>
</dbReference>
<protein>
    <submittedName>
        <fullName evidence="7">Recombinase family protein</fullName>
    </submittedName>
</protein>
<dbReference type="SUPFAM" id="SSF53041">
    <property type="entry name" value="Resolvase-like"/>
    <property type="match status" value="1"/>
</dbReference>
<dbReference type="FunFam" id="3.40.50.1390:FF:000001">
    <property type="entry name" value="DNA recombinase"/>
    <property type="match status" value="1"/>
</dbReference>
<dbReference type="GO" id="GO:0003677">
    <property type="term" value="F:DNA binding"/>
    <property type="evidence" value="ECO:0007669"/>
    <property type="project" value="UniProtKB-KW"/>
</dbReference>
<evidence type="ECO:0000256" key="1">
    <source>
        <dbReference type="ARBA" id="ARBA00009913"/>
    </source>
</evidence>
<dbReference type="Proteomes" id="UP000600101">
    <property type="component" value="Unassembled WGS sequence"/>
</dbReference>
<dbReference type="PANTHER" id="PTHR30461:SF2">
    <property type="entry name" value="SERINE RECOMBINASE PINE-RELATED"/>
    <property type="match status" value="1"/>
</dbReference>
<dbReference type="PROSITE" id="PS51736">
    <property type="entry name" value="RECOMBINASES_3"/>
    <property type="match status" value="1"/>
</dbReference>
<dbReference type="SMART" id="SM00857">
    <property type="entry name" value="Resolvase"/>
    <property type="match status" value="1"/>
</dbReference>
<dbReference type="PANTHER" id="PTHR30461">
    <property type="entry name" value="DNA-INVERTASE FROM LAMBDOID PROPHAGE"/>
    <property type="match status" value="1"/>
</dbReference>
<dbReference type="EMBL" id="JACOMF010000010">
    <property type="protein sequence ID" value="MBC4015906.1"/>
    <property type="molecule type" value="Genomic_DNA"/>
</dbReference>
<organism evidence="7 8">
    <name type="scientific">Siccirubricoccus deserti</name>
    <dbReference type="NCBI Taxonomy" id="2013562"/>
    <lineage>
        <taxon>Bacteria</taxon>
        <taxon>Pseudomonadati</taxon>
        <taxon>Pseudomonadota</taxon>
        <taxon>Alphaproteobacteria</taxon>
        <taxon>Acetobacterales</taxon>
        <taxon>Roseomonadaceae</taxon>
        <taxon>Siccirubricoccus</taxon>
    </lineage>
</organism>